<feature type="domain" description="Platelet-derived growth factor (PDGF) family profile" evidence="9">
    <location>
        <begin position="56"/>
        <end position="148"/>
    </location>
</feature>
<name>A0A553NYE2_TIGCA</name>
<dbReference type="InterPro" id="IPR000072">
    <property type="entry name" value="PDGF/VEGF_dom"/>
</dbReference>
<keyword evidence="11" id="KW-1185">Reference proteome</keyword>
<dbReference type="GO" id="GO:0070851">
    <property type="term" value="F:growth factor receptor binding"/>
    <property type="evidence" value="ECO:0007669"/>
    <property type="project" value="TreeGrafter"/>
</dbReference>
<keyword evidence="7" id="KW-1133">Transmembrane helix</keyword>
<reference evidence="10 11" key="1">
    <citation type="journal article" date="2018" name="Nat. Ecol. Evol.">
        <title>Genomic signatures of mitonuclear coevolution across populations of Tigriopus californicus.</title>
        <authorList>
            <person name="Barreto F.S."/>
            <person name="Watson E.T."/>
            <person name="Lima T.G."/>
            <person name="Willett C.S."/>
            <person name="Edmands S."/>
            <person name="Li W."/>
            <person name="Burton R.S."/>
        </authorList>
    </citation>
    <scope>NUCLEOTIDE SEQUENCE [LARGE SCALE GENOMIC DNA]</scope>
    <source>
        <strain evidence="10 11">San Diego</strain>
    </source>
</reference>
<evidence type="ECO:0000256" key="8">
    <source>
        <dbReference type="SAM" id="SignalP"/>
    </source>
</evidence>
<dbReference type="GO" id="GO:0051781">
    <property type="term" value="P:positive regulation of cell division"/>
    <property type="evidence" value="ECO:0007669"/>
    <property type="project" value="UniProtKB-KW"/>
</dbReference>
<dbReference type="OMA" id="SCECTRI"/>
<keyword evidence="6" id="KW-0497">Mitogen</keyword>
<evidence type="ECO:0000256" key="7">
    <source>
        <dbReference type="SAM" id="Phobius"/>
    </source>
</evidence>
<proteinExistence type="inferred from homology"/>
<dbReference type="Proteomes" id="UP000318571">
    <property type="component" value="Chromosome 9"/>
</dbReference>
<keyword evidence="7" id="KW-0472">Membrane</keyword>
<evidence type="ECO:0000256" key="4">
    <source>
        <dbReference type="ARBA" id="ARBA00022729"/>
    </source>
</evidence>
<gene>
    <name evidence="10" type="ORF">TCAL_02382</name>
</gene>
<feature type="chain" id="PRO_5021778426" description="Platelet-derived growth factor (PDGF) family profile domain-containing protein" evidence="8">
    <location>
        <begin position="18"/>
        <end position="273"/>
    </location>
</feature>
<sequence length="273" mass="30281">MATILLLALVLSSKCLGIPGNLVSWRPEEKIVVKYHELSQCSQSHQESILPSMLKCRTRPTVIELPMPIVDGESGSIIQVIPGHILVERCSGSCNNNPSHTCLPTRVVNKTVEVMAIQATYSSGLWNTVCAVVQVEEHQACSCSCRQTAEFCSRGQFYDASKCQCRCENEWAKSQCLSSGKDWNPNTCSCVCPERTWRACSTGFMFDFQNSCECTRIYNMAWTGLTILIGVFVIACIGLSAIVFHLKRRKDLASRRSSIQHQAIAEAFIQEGT</sequence>
<dbReference type="Pfam" id="PF03128">
    <property type="entry name" value="CXCXC"/>
    <property type="match status" value="1"/>
</dbReference>
<evidence type="ECO:0000256" key="5">
    <source>
        <dbReference type="ARBA" id="ARBA00023030"/>
    </source>
</evidence>
<dbReference type="GO" id="GO:0008083">
    <property type="term" value="F:growth factor activity"/>
    <property type="evidence" value="ECO:0007669"/>
    <property type="project" value="UniProtKB-KW"/>
</dbReference>
<dbReference type="InterPro" id="IPR029034">
    <property type="entry name" value="Cystine-knot_cytokine"/>
</dbReference>
<dbReference type="Gene3D" id="2.10.90.10">
    <property type="entry name" value="Cystine-knot cytokines"/>
    <property type="match status" value="1"/>
</dbReference>
<dbReference type="SMART" id="SM00141">
    <property type="entry name" value="PDGF"/>
    <property type="match status" value="1"/>
</dbReference>
<evidence type="ECO:0000256" key="6">
    <source>
        <dbReference type="ARBA" id="ARBA00023246"/>
    </source>
</evidence>
<dbReference type="PROSITE" id="PS50278">
    <property type="entry name" value="PDGF_2"/>
    <property type="match status" value="1"/>
</dbReference>
<evidence type="ECO:0000313" key="10">
    <source>
        <dbReference type="EMBL" id="TRY70451.1"/>
    </source>
</evidence>
<evidence type="ECO:0000259" key="9">
    <source>
        <dbReference type="PROSITE" id="PS50278"/>
    </source>
</evidence>
<comment type="similarity">
    <text evidence="2">Belongs to the PDGF/VEGF growth factor family.</text>
</comment>
<keyword evidence="7" id="KW-0812">Transmembrane</keyword>
<protein>
    <recommendedName>
        <fullName evidence="9">Platelet-derived growth factor (PDGF) family profile domain-containing protein</fullName>
    </recommendedName>
</protein>
<dbReference type="InterPro" id="IPR004153">
    <property type="entry name" value="CXCXC_repeat"/>
</dbReference>
<dbReference type="GO" id="GO:0016020">
    <property type="term" value="C:membrane"/>
    <property type="evidence" value="ECO:0007669"/>
    <property type="project" value="InterPro"/>
</dbReference>
<evidence type="ECO:0000313" key="11">
    <source>
        <dbReference type="Proteomes" id="UP000318571"/>
    </source>
</evidence>
<comment type="caution">
    <text evidence="10">The sequence shown here is derived from an EMBL/GenBank/DDBJ whole genome shotgun (WGS) entry which is preliminary data.</text>
</comment>
<feature type="signal peptide" evidence="8">
    <location>
        <begin position="1"/>
        <end position="17"/>
    </location>
</feature>
<dbReference type="AlphaFoldDB" id="A0A553NYE2"/>
<keyword evidence="3" id="KW-0964">Secreted</keyword>
<dbReference type="PANTHER" id="PTHR11633">
    <property type="entry name" value="PLATELET-DERIVED GROWTH FACTOR"/>
    <property type="match status" value="1"/>
</dbReference>
<keyword evidence="5" id="KW-0339">Growth factor</keyword>
<dbReference type="OrthoDB" id="6340270at2759"/>
<evidence type="ECO:0000256" key="1">
    <source>
        <dbReference type="ARBA" id="ARBA00004613"/>
    </source>
</evidence>
<accession>A0A553NYE2</accession>
<evidence type="ECO:0000256" key="2">
    <source>
        <dbReference type="ARBA" id="ARBA00006686"/>
    </source>
</evidence>
<organism evidence="10 11">
    <name type="scientific">Tigriopus californicus</name>
    <name type="common">Marine copepod</name>
    <dbReference type="NCBI Taxonomy" id="6832"/>
    <lineage>
        <taxon>Eukaryota</taxon>
        <taxon>Metazoa</taxon>
        <taxon>Ecdysozoa</taxon>
        <taxon>Arthropoda</taxon>
        <taxon>Crustacea</taxon>
        <taxon>Multicrustacea</taxon>
        <taxon>Hexanauplia</taxon>
        <taxon>Copepoda</taxon>
        <taxon>Harpacticoida</taxon>
        <taxon>Harpacticidae</taxon>
        <taxon>Tigriopus</taxon>
    </lineage>
</organism>
<feature type="transmembrane region" description="Helical" evidence="7">
    <location>
        <begin position="220"/>
        <end position="246"/>
    </location>
</feature>
<dbReference type="SUPFAM" id="SSF57501">
    <property type="entry name" value="Cystine-knot cytokines"/>
    <property type="match status" value="1"/>
</dbReference>
<dbReference type="GO" id="GO:0008284">
    <property type="term" value="P:positive regulation of cell population proliferation"/>
    <property type="evidence" value="ECO:0007669"/>
    <property type="project" value="TreeGrafter"/>
</dbReference>
<dbReference type="EMBL" id="VCGU01000009">
    <property type="protein sequence ID" value="TRY70451.1"/>
    <property type="molecule type" value="Genomic_DNA"/>
</dbReference>
<evidence type="ECO:0000256" key="3">
    <source>
        <dbReference type="ARBA" id="ARBA00022525"/>
    </source>
</evidence>
<comment type="subcellular location">
    <subcellularLocation>
        <location evidence="1">Secreted</location>
    </subcellularLocation>
</comment>
<dbReference type="PANTHER" id="PTHR11633:SF1">
    <property type="entry name" value="LD28763P"/>
    <property type="match status" value="1"/>
</dbReference>
<keyword evidence="4 8" id="KW-0732">Signal</keyword>
<dbReference type="GO" id="GO:0005615">
    <property type="term" value="C:extracellular space"/>
    <property type="evidence" value="ECO:0007669"/>
    <property type="project" value="TreeGrafter"/>
</dbReference>
<dbReference type="STRING" id="6832.A0A553NYE2"/>